<organism evidence="1">
    <name type="scientific">freshwater metagenome</name>
    <dbReference type="NCBI Taxonomy" id="449393"/>
    <lineage>
        <taxon>unclassified sequences</taxon>
        <taxon>metagenomes</taxon>
        <taxon>ecological metagenomes</taxon>
    </lineage>
</organism>
<dbReference type="AlphaFoldDB" id="A0A6J6NG95"/>
<accession>A0A6J6NG95</accession>
<evidence type="ECO:0000313" key="1">
    <source>
        <dbReference type="EMBL" id="CAB4685252.1"/>
    </source>
</evidence>
<dbReference type="EMBL" id="CAEZXJ010000070">
    <property type="protein sequence ID" value="CAB4685252.1"/>
    <property type="molecule type" value="Genomic_DNA"/>
</dbReference>
<protein>
    <submittedName>
        <fullName evidence="1">Unannotated protein</fullName>
    </submittedName>
</protein>
<name>A0A6J6NG95_9ZZZZ</name>
<reference evidence="1" key="1">
    <citation type="submission" date="2020-05" db="EMBL/GenBank/DDBJ databases">
        <authorList>
            <person name="Chiriac C."/>
            <person name="Salcher M."/>
            <person name="Ghai R."/>
            <person name="Kavagutti S V."/>
        </authorList>
    </citation>
    <scope>NUCLEOTIDE SEQUENCE</scope>
</reference>
<gene>
    <name evidence="1" type="ORF">UFOPK2372_00487</name>
</gene>
<sequence>MTMHCRPKQRPSVGILFSRAYVNAPSFPSMPRTPNPPGTQIASTSDKAFFAPSTIAQSSLAIHFNSTFALLAKPPARNASETDR</sequence>
<proteinExistence type="predicted"/>